<evidence type="ECO:0000313" key="1">
    <source>
        <dbReference type="EMBL" id="MDF0708471.1"/>
    </source>
</evidence>
<evidence type="ECO:0008006" key="3">
    <source>
        <dbReference type="Google" id="ProtNLM"/>
    </source>
</evidence>
<keyword evidence="2" id="KW-1185">Reference proteome</keyword>
<accession>A0ABT5XRE9</accession>
<dbReference type="Proteomes" id="UP001217083">
    <property type="component" value="Unassembled WGS sequence"/>
</dbReference>
<sequence>MIVLTACHRQNKVDENQGDDWTQVGQVERLINNINFTFPDSGFAFENKEALVQETFDALQANQELIGFKEFNDTIYVRFLRSRDEMFPISATTASGNAWPHIKTLYVVANKNSRPPIKHELMHLMSLLEWGYPPASSTWMNEGLGSLAENNCSGWTVEEIYRHFMHTNELISMDLLVTDFYKQPEMFAYHQSGYMVAYLLSHYSIEQFEQLWKNGFDAFENIYQEPFESILFKLEEDLKKRIPDPPNIESDTFFRPCE</sequence>
<comment type="caution">
    <text evidence="1">The sequence shown here is derived from an EMBL/GenBank/DDBJ whole genome shotgun (WGS) entry which is preliminary data.</text>
</comment>
<organism evidence="1 2">
    <name type="scientific">Flagellimonas okinawensis</name>
    <dbReference type="NCBI Taxonomy" id="3031324"/>
    <lineage>
        <taxon>Bacteria</taxon>
        <taxon>Pseudomonadati</taxon>
        <taxon>Bacteroidota</taxon>
        <taxon>Flavobacteriia</taxon>
        <taxon>Flavobacteriales</taxon>
        <taxon>Flavobacteriaceae</taxon>
        <taxon>Flagellimonas</taxon>
    </lineage>
</organism>
<proteinExistence type="predicted"/>
<dbReference type="EMBL" id="JARFVA010000005">
    <property type="protein sequence ID" value="MDF0708471.1"/>
    <property type="molecule type" value="Genomic_DNA"/>
</dbReference>
<dbReference type="RefSeq" id="WP_275650412.1">
    <property type="nucleotide sequence ID" value="NZ_JARFVA010000005.1"/>
</dbReference>
<reference evidence="1 2" key="1">
    <citation type="submission" date="2023-03" db="EMBL/GenBank/DDBJ databases">
        <title>Muricauda XX sp. nov. and Muricauda XXX sp. nov., two novel species isolated from Okinawa Trough.</title>
        <authorList>
            <person name="Cao W."/>
            <person name="Deng X."/>
        </authorList>
    </citation>
    <scope>NUCLEOTIDE SEQUENCE [LARGE SCALE GENOMIC DNA]</scope>
    <source>
        <strain evidence="1 2">81s02</strain>
    </source>
</reference>
<evidence type="ECO:0000313" key="2">
    <source>
        <dbReference type="Proteomes" id="UP001217083"/>
    </source>
</evidence>
<name>A0ABT5XRE9_9FLAO</name>
<gene>
    <name evidence="1" type="ORF">PY091_14695</name>
</gene>
<protein>
    <recommendedName>
        <fullName evidence="3">Peptidase MA-like domain-containing protein</fullName>
    </recommendedName>
</protein>